<sequence>MDDRSEERRHGVAFSQPHAMAMADIDGDGLTDLVTGKRRWAHGPTGDEEPGADPVVYWFRPSRGPGSSVRDEPHLIDDASGVGVQIAATDLDGDGTPDVLTASKLGTFLSLNHRAGR</sequence>
<dbReference type="EMBL" id="CP036426">
    <property type="protein sequence ID" value="QDV37754.1"/>
    <property type="molecule type" value="Genomic_DNA"/>
</dbReference>
<dbReference type="Pfam" id="PF01839">
    <property type="entry name" value="FG-GAP"/>
    <property type="match status" value="2"/>
</dbReference>
<evidence type="ECO:0000313" key="3">
    <source>
        <dbReference type="Proteomes" id="UP000317835"/>
    </source>
</evidence>
<name>A0A518HA76_9BACT</name>
<dbReference type="KEGG" id="tpla:ElP_57000"/>
<protein>
    <submittedName>
        <fullName evidence="2">FG-GAP repeat protein</fullName>
    </submittedName>
</protein>
<dbReference type="AlphaFoldDB" id="A0A518HA76"/>
<evidence type="ECO:0000256" key="1">
    <source>
        <dbReference type="ARBA" id="ARBA00022729"/>
    </source>
</evidence>
<dbReference type="RefSeq" id="WP_145275784.1">
    <property type="nucleotide sequence ID" value="NZ_CP036426.1"/>
</dbReference>
<dbReference type="InterPro" id="IPR013517">
    <property type="entry name" value="FG-GAP"/>
</dbReference>
<keyword evidence="3" id="KW-1185">Reference proteome</keyword>
<dbReference type="SUPFAM" id="SSF69318">
    <property type="entry name" value="Integrin alpha N-terminal domain"/>
    <property type="match status" value="1"/>
</dbReference>
<dbReference type="PANTHER" id="PTHR44103">
    <property type="entry name" value="PROPROTEIN CONVERTASE P"/>
    <property type="match status" value="1"/>
</dbReference>
<dbReference type="InterPro" id="IPR028994">
    <property type="entry name" value="Integrin_alpha_N"/>
</dbReference>
<keyword evidence="1" id="KW-0732">Signal</keyword>
<dbReference type="Proteomes" id="UP000317835">
    <property type="component" value="Chromosome"/>
</dbReference>
<dbReference type="Gene3D" id="2.130.10.130">
    <property type="entry name" value="Integrin alpha, N-terminal"/>
    <property type="match status" value="1"/>
</dbReference>
<proteinExistence type="predicted"/>
<organism evidence="2 3">
    <name type="scientific">Tautonia plasticadhaerens</name>
    <dbReference type="NCBI Taxonomy" id="2527974"/>
    <lineage>
        <taxon>Bacteria</taxon>
        <taxon>Pseudomonadati</taxon>
        <taxon>Planctomycetota</taxon>
        <taxon>Planctomycetia</taxon>
        <taxon>Isosphaerales</taxon>
        <taxon>Isosphaeraceae</taxon>
        <taxon>Tautonia</taxon>
    </lineage>
</organism>
<reference evidence="2 3" key="1">
    <citation type="submission" date="2019-02" db="EMBL/GenBank/DDBJ databases">
        <title>Deep-cultivation of Planctomycetes and their phenomic and genomic characterization uncovers novel biology.</title>
        <authorList>
            <person name="Wiegand S."/>
            <person name="Jogler M."/>
            <person name="Boedeker C."/>
            <person name="Pinto D."/>
            <person name="Vollmers J."/>
            <person name="Rivas-Marin E."/>
            <person name="Kohn T."/>
            <person name="Peeters S.H."/>
            <person name="Heuer A."/>
            <person name="Rast P."/>
            <person name="Oberbeckmann S."/>
            <person name="Bunk B."/>
            <person name="Jeske O."/>
            <person name="Meyerdierks A."/>
            <person name="Storesund J.E."/>
            <person name="Kallscheuer N."/>
            <person name="Luecker S."/>
            <person name="Lage O.M."/>
            <person name="Pohl T."/>
            <person name="Merkel B.J."/>
            <person name="Hornburger P."/>
            <person name="Mueller R.-W."/>
            <person name="Bruemmer F."/>
            <person name="Labrenz M."/>
            <person name="Spormann A.M."/>
            <person name="Op den Camp H."/>
            <person name="Overmann J."/>
            <person name="Amann R."/>
            <person name="Jetten M.S.M."/>
            <person name="Mascher T."/>
            <person name="Medema M.H."/>
            <person name="Devos D.P."/>
            <person name="Kaster A.-K."/>
            <person name="Ovreas L."/>
            <person name="Rohde M."/>
            <person name="Galperin M.Y."/>
            <person name="Jogler C."/>
        </authorList>
    </citation>
    <scope>NUCLEOTIDE SEQUENCE [LARGE SCALE GENOMIC DNA]</scope>
    <source>
        <strain evidence="2 3">ElP</strain>
    </source>
</reference>
<accession>A0A518HA76</accession>
<dbReference type="OrthoDB" id="228608at2"/>
<gene>
    <name evidence="2" type="ORF">ElP_57000</name>
</gene>
<dbReference type="PANTHER" id="PTHR44103:SF1">
    <property type="entry name" value="PROPROTEIN CONVERTASE P"/>
    <property type="match status" value="1"/>
</dbReference>
<evidence type="ECO:0000313" key="2">
    <source>
        <dbReference type="EMBL" id="QDV37754.1"/>
    </source>
</evidence>